<sequence length="358" mass="39819">MNTVVKNVSKKFGETSALSRINLDISNGEFIAILGPSGCGKTTLLRLIAGFDSPTDGEIMMNKECVAEKGKVVPPEKRNISMVFQSLALWPHLKVKEQVMFPLKHHKFIDQEIKKNADQRVQQMLELVGLQHLATRMPHELSGGQKQRVAIARALAPNPSLLLMDEPLSSLDAELRAELRNEIQTIHKVTNTSILYVTHDQTEALAMADRIVVMKEGAIEQIGTPQDIYHNPKTSFVATFVGKANLIPGNWKGNYFHPFSHQTLAWDIPFSTFLKEEGSCAIRPEQLLLDCVGEGIPCTVKNVLFQGKEIHYTIKLSNCTVRVIGCLKKRFSVGEKAVLKLRSVEEPSQEMASIIGVN</sequence>
<keyword evidence="2" id="KW-0547">Nucleotide-binding</keyword>
<dbReference type="Gene3D" id="3.40.50.300">
    <property type="entry name" value="P-loop containing nucleotide triphosphate hydrolases"/>
    <property type="match status" value="1"/>
</dbReference>
<organism evidence="5 6">
    <name type="scientific">Priestia endophytica DSM 13796</name>
    <dbReference type="NCBI Taxonomy" id="1121089"/>
    <lineage>
        <taxon>Bacteria</taxon>
        <taxon>Bacillati</taxon>
        <taxon>Bacillota</taxon>
        <taxon>Bacilli</taxon>
        <taxon>Bacillales</taxon>
        <taxon>Bacillaceae</taxon>
        <taxon>Priestia</taxon>
    </lineage>
</organism>
<protein>
    <submittedName>
        <fullName evidence="5">Iron(III) transport system ATP-binding protein</fullName>
    </submittedName>
</protein>
<dbReference type="InterPro" id="IPR013611">
    <property type="entry name" value="Transp-assoc_OB_typ2"/>
</dbReference>
<dbReference type="SMART" id="SM00382">
    <property type="entry name" value="AAA"/>
    <property type="match status" value="1"/>
</dbReference>
<evidence type="ECO:0000259" key="4">
    <source>
        <dbReference type="PROSITE" id="PS50893"/>
    </source>
</evidence>
<evidence type="ECO:0000313" key="5">
    <source>
        <dbReference type="EMBL" id="SFQ73146.1"/>
    </source>
</evidence>
<reference evidence="5 6" key="1">
    <citation type="submission" date="2016-10" db="EMBL/GenBank/DDBJ databases">
        <authorList>
            <person name="Varghese N."/>
            <person name="Submissions S."/>
        </authorList>
    </citation>
    <scope>NUCLEOTIDE SEQUENCE [LARGE SCALE GENOMIC DNA]</scope>
    <source>
        <strain evidence="5 6">DSM 13796</strain>
    </source>
</reference>
<dbReference type="Pfam" id="PF08402">
    <property type="entry name" value="TOBE_2"/>
    <property type="match status" value="1"/>
</dbReference>
<dbReference type="PROSITE" id="PS00211">
    <property type="entry name" value="ABC_TRANSPORTER_1"/>
    <property type="match status" value="1"/>
</dbReference>
<accession>A0A1I6AWW2</accession>
<dbReference type="Proteomes" id="UP000182762">
    <property type="component" value="Unassembled WGS sequence"/>
</dbReference>
<evidence type="ECO:0000256" key="3">
    <source>
        <dbReference type="ARBA" id="ARBA00022840"/>
    </source>
</evidence>
<dbReference type="PROSITE" id="PS50893">
    <property type="entry name" value="ABC_TRANSPORTER_2"/>
    <property type="match status" value="1"/>
</dbReference>
<dbReference type="SUPFAM" id="SSF52540">
    <property type="entry name" value="P-loop containing nucleoside triphosphate hydrolases"/>
    <property type="match status" value="1"/>
</dbReference>
<gene>
    <name evidence="5" type="ORF">SAMN02745910_03091</name>
</gene>
<dbReference type="GeneID" id="93711711"/>
<keyword evidence="6" id="KW-1185">Reference proteome</keyword>
<evidence type="ECO:0000313" key="6">
    <source>
        <dbReference type="Proteomes" id="UP000182762"/>
    </source>
</evidence>
<evidence type="ECO:0000256" key="2">
    <source>
        <dbReference type="ARBA" id="ARBA00022741"/>
    </source>
</evidence>
<keyword evidence="3 5" id="KW-0067">ATP-binding</keyword>
<proteinExistence type="predicted"/>
<dbReference type="PANTHER" id="PTHR42781">
    <property type="entry name" value="SPERMIDINE/PUTRESCINE IMPORT ATP-BINDING PROTEIN POTA"/>
    <property type="match status" value="1"/>
</dbReference>
<dbReference type="GO" id="GO:0005524">
    <property type="term" value="F:ATP binding"/>
    <property type="evidence" value="ECO:0007669"/>
    <property type="project" value="UniProtKB-KW"/>
</dbReference>
<keyword evidence="1" id="KW-0813">Transport</keyword>
<dbReference type="InterPro" id="IPR003439">
    <property type="entry name" value="ABC_transporter-like_ATP-bd"/>
</dbReference>
<dbReference type="RefSeq" id="WP_061803356.1">
    <property type="nucleotide sequence ID" value="NZ_FOXX01000007.1"/>
</dbReference>
<dbReference type="InterPro" id="IPR008995">
    <property type="entry name" value="Mo/tungstate-bd_C_term_dom"/>
</dbReference>
<dbReference type="InterPro" id="IPR017871">
    <property type="entry name" value="ABC_transporter-like_CS"/>
</dbReference>
<comment type="caution">
    <text evidence="5">The sequence shown here is derived from an EMBL/GenBank/DDBJ whole genome shotgun (WGS) entry which is preliminary data.</text>
</comment>
<dbReference type="PANTHER" id="PTHR42781:SF4">
    <property type="entry name" value="SPERMIDINE_PUTRESCINE IMPORT ATP-BINDING PROTEIN POTA"/>
    <property type="match status" value="1"/>
</dbReference>
<dbReference type="InterPro" id="IPR050093">
    <property type="entry name" value="ABC_SmlMolc_Importer"/>
</dbReference>
<dbReference type="Gene3D" id="2.40.50.100">
    <property type="match status" value="1"/>
</dbReference>
<name>A0A1I6AWW2_9BACI</name>
<feature type="domain" description="ABC transporter" evidence="4">
    <location>
        <begin position="3"/>
        <end position="241"/>
    </location>
</feature>
<dbReference type="EMBL" id="FOXX01000007">
    <property type="protein sequence ID" value="SFQ73146.1"/>
    <property type="molecule type" value="Genomic_DNA"/>
</dbReference>
<dbReference type="InterPro" id="IPR003593">
    <property type="entry name" value="AAA+_ATPase"/>
</dbReference>
<dbReference type="SUPFAM" id="SSF50331">
    <property type="entry name" value="MOP-like"/>
    <property type="match status" value="1"/>
</dbReference>
<dbReference type="Pfam" id="PF00005">
    <property type="entry name" value="ABC_tran"/>
    <property type="match status" value="1"/>
</dbReference>
<dbReference type="InterPro" id="IPR027417">
    <property type="entry name" value="P-loop_NTPase"/>
</dbReference>
<evidence type="ECO:0000256" key="1">
    <source>
        <dbReference type="ARBA" id="ARBA00022448"/>
    </source>
</evidence>